<name>A0ABR7CNS5_9BACT</name>
<dbReference type="PANTHER" id="PTHR42915">
    <property type="entry name" value="HYPOTHETICAL 460 KDA PROTEIN IN FEUA-SIGW INTERGENIC REGION [PRECURSOR]"/>
    <property type="match status" value="1"/>
</dbReference>
<dbReference type="InterPro" id="IPR008302">
    <property type="entry name" value="NamZ"/>
</dbReference>
<evidence type="ECO:0000259" key="2">
    <source>
        <dbReference type="Pfam" id="PF20732"/>
    </source>
</evidence>
<evidence type="ECO:0000313" key="3">
    <source>
        <dbReference type="EMBL" id="MBC5617327.1"/>
    </source>
</evidence>
<proteinExistence type="predicted"/>
<feature type="domain" description="Peptidoglycan beta-N-acetylmuramidase NamZ C-terminal" evidence="2">
    <location>
        <begin position="252"/>
        <end position="409"/>
    </location>
</feature>
<dbReference type="Gene3D" id="3.40.50.12170">
    <property type="entry name" value="Uncharacterised protein PF07075, DUF1343"/>
    <property type="match status" value="1"/>
</dbReference>
<gene>
    <name evidence="3" type="ORF">H8S08_09920</name>
</gene>
<accession>A0ABR7CNS5</accession>
<evidence type="ECO:0000313" key="4">
    <source>
        <dbReference type="Proteomes" id="UP000636891"/>
    </source>
</evidence>
<dbReference type="RefSeq" id="WP_055206093.1">
    <property type="nucleotide sequence ID" value="NZ_JACOOK010000005.1"/>
</dbReference>
<dbReference type="Pfam" id="PF20732">
    <property type="entry name" value="NamZ_C"/>
    <property type="match status" value="1"/>
</dbReference>
<keyword evidence="4" id="KW-1185">Reference proteome</keyword>
<protein>
    <submittedName>
        <fullName evidence="3">DUF1343 domain-containing protein</fullName>
    </submittedName>
</protein>
<feature type="domain" description="Peptidoglycan beta-N-acetylmuramidase NamZ N-terminal" evidence="1">
    <location>
        <begin position="44"/>
        <end position="247"/>
    </location>
</feature>
<organism evidence="3 4">
    <name type="scientific">Alistipes hominis</name>
    <dbReference type="NCBI Taxonomy" id="2763015"/>
    <lineage>
        <taxon>Bacteria</taxon>
        <taxon>Pseudomonadati</taxon>
        <taxon>Bacteroidota</taxon>
        <taxon>Bacteroidia</taxon>
        <taxon>Bacteroidales</taxon>
        <taxon>Rikenellaceae</taxon>
        <taxon>Alistipes</taxon>
    </lineage>
</organism>
<dbReference type="Gene3D" id="3.90.1150.140">
    <property type="match status" value="1"/>
</dbReference>
<evidence type="ECO:0000259" key="1">
    <source>
        <dbReference type="Pfam" id="PF07075"/>
    </source>
</evidence>
<dbReference type="PANTHER" id="PTHR42915:SF1">
    <property type="entry name" value="PEPTIDOGLYCAN BETA-N-ACETYLMURAMIDASE NAMZ"/>
    <property type="match status" value="1"/>
</dbReference>
<dbReference type="Pfam" id="PF07075">
    <property type="entry name" value="NamZ_N"/>
    <property type="match status" value="1"/>
</dbReference>
<reference evidence="3 4" key="1">
    <citation type="submission" date="2020-08" db="EMBL/GenBank/DDBJ databases">
        <title>Genome public.</title>
        <authorList>
            <person name="Liu C."/>
            <person name="Sun Q."/>
        </authorList>
    </citation>
    <scope>NUCLEOTIDE SEQUENCE [LARGE SCALE GENOMIC DNA]</scope>
    <source>
        <strain evidence="3 4">New-7</strain>
    </source>
</reference>
<dbReference type="EMBL" id="JACOOK010000005">
    <property type="protein sequence ID" value="MBC5617327.1"/>
    <property type="molecule type" value="Genomic_DNA"/>
</dbReference>
<dbReference type="InterPro" id="IPR048503">
    <property type="entry name" value="NamZ_C"/>
</dbReference>
<comment type="caution">
    <text evidence="3">The sequence shown here is derived from an EMBL/GenBank/DDBJ whole genome shotgun (WGS) entry which is preliminary data.</text>
</comment>
<dbReference type="Proteomes" id="UP000636891">
    <property type="component" value="Unassembled WGS sequence"/>
</dbReference>
<sequence length="411" mass="45549">MKKSLLIGLALLLAGTGVARPIVVKTGIEVLKAQRFELLEGKRVGLITNPTGVDDGLRSTVDILNEAPNVELVALFGPEHGVRGDAHAGDHVGNQTDPVTGLPVYSLYGKTRKPTPEMLRGIDVLVYDIQDIGCRSFTYISTMGEAMAAAAENGIEFVVLDRPNPLGGRKVEGPLVQDGFFSFVSQYRIPYVYGLTCGELAMLLNGEGMIGKPCNLHVVAMEGWKRDMVYEDTGLQWIPSSPHIPQAETAFFYPASGIVGDFGYLSIGVGYTIPFQMFAAEWIDAEQFADSLNALKLPGVIFRPIHVKPFYSVGQGKQLHGVQVHLTKYPDAPLTDIQFYVMQEIARLYPDRAVLANADTARFRMMDQVTGSDYVRKTFAARNRFEDIRAYWYKDVAPFRTLSRKYYLYGE</sequence>
<dbReference type="PIRSF" id="PIRSF016719">
    <property type="entry name" value="UCP016719"/>
    <property type="match status" value="1"/>
</dbReference>
<dbReference type="InterPro" id="IPR048502">
    <property type="entry name" value="NamZ_N"/>
</dbReference>